<dbReference type="Ensembl" id="ENSSPUT00000025474.1">
    <property type="protein sequence ID" value="ENSSPUP00000023878.1"/>
    <property type="gene ID" value="ENSSPUG00000018316.1"/>
</dbReference>
<reference evidence="2" key="1">
    <citation type="submission" date="2025-08" db="UniProtKB">
        <authorList>
            <consortium name="Ensembl"/>
        </authorList>
    </citation>
    <scope>IDENTIFICATION</scope>
</reference>
<name>A0A8D0HHK7_SPHPU</name>
<reference evidence="2" key="2">
    <citation type="submission" date="2025-09" db="UniProtKB">
        <authorList>
            <consortium name="Ensembl"/>
        </authorList>
    </citation>
    <scope>IDENTIFICATION</scope>
</reference>
<evidence type="ECO:0000313" key="2">
    <source>
        <dbReference type="Ensembl" id="ENSSPUP00000023878.1"/>
    </source>
</evidence>
<organism evidence="2 3">
    <name type="scientific">Sphenodon punctatus</name>
    <name type="common">Tuatara</name>
    <name type="synonym">Hatteria punctata</name>
    <dbReference type="NCBI Taxonomy" id="8508"/>
    <lineage>
        <taxon>Eukaryota</taxon>
        <taxon>Metazoa</taxon>
        <taxon>Chordata</taxon>
        <taxon>Craniata</taxon>
        <taxon>Vertebrata</taxon>
        <taxon>Euteleostomi</taxon>
        <taxon>Lepidosauria</taxon>
        <taxon>Sphenodontia</taxon>
        <taxon>Sphenodontidae</taxon>
        <taxon>Sphenodon</taxon>
    </lineage>
</organism>
<feature type="compositionally biased region" description="Low complexity" evidence="1">
    <location>
        <begin position="34"/>
        <end position="58"/>
    </location>
</feature>
<evidence type="ECO:0000256" key="1">
    <source>
        <dbReference type="SAM" id="MobiDB-lite"/>
    </source>
</evidence>
<keyword evidence="3" id="KW-1185">Reference proteome</keyword>
<dbReference type="AlphaFoldDB" id="A0A8D0HHK7"/>
<proteinExistence type="predicted"/>
<protein>
    <submittedName>
        <fullName evidence="2">Uncharacterized protein</fullName>
    </submittedName>
</protein>
<dbReference type="Pfam" id="PF21646">
    <property type="entry name" value="ACTMAP-like_C"/>
    <property type="match status" value="1"/>
</dbReference>
<evidence type="ECO:0000313" key="3">
    <source>
        <dbReference type="Proteomes" id="UP000694392"/>
    </source>
</evidence>
<accession>A0A8D0HHK7</accession>
<feature type="region of interest" description="Disordered" evidence="1">
    <location>
        <begin position="29"/>
        <end position="58"/>
    </location>
</feature>
<dbReference type="Proteomes" id="UP000694392">
    <property type="component" value="Unplaced"/>
</dbReference>
<sequence>MAGALLPPAESVSLERIVQVARERGYTAQGEMFSAPATTRTPTTSPAARAATRPTGPW</sequence>